<dbReference type="PROSITE" id="PS51257">
    <property type="entry name" value="PROKAR_LIPOPROTEIN"/>
    <property type="match status" value="1"/>
</dbReference>
<name>A0A2V1HX99_9MICO</name>
<dbReference type="EMBL" id="QEOP01000001">
    <property type="protein sequence ID" value="PVZ95247.1"/>
    <property type="molecule type" value="Genomic_DNA"/>
</dbReference>
<comment type="caution">
    <text evidence="6">The sequence shown here is derived from an EMBL/GenBank/DDBJ whole genome shotgun (WGS) entry which is preliminary data.</text>
</comment>
<sequence length="334" mass="34274">MQRRIALLSTAAAVALLLSGCSGAIDTGVSDGGGSTAASGEIPRPDSCDDDTPYIAVALPNLTNPYYVAMKAGFEEQGKTQGFNVEVQIANDDDAQQLSQVQSMLQKKPCALALNAVKSEPAAAIVKAANDAGVPVFTVNVTVSPDALEAQGASVVQYLGADNSAGGTQMAEQVLADLGADADLKIGFVTEPDEVPTVQRDEGFEKGIASDANASVVAKVDGNVKPDDSLAATTEMLSGNPDINVIFASTGPATFGALQAIGGNSNVKLYGFCASEEPLTEQYAGCVAQEPQSYGSQVIDQIRDWVDGGTPEPEILLSLKLFTTGDTPAPGEVG</sequence>
<dbReference type="GO" id="GO:0030313">
    <property type="term" value="C:cell envelope"/>
    <property type="evidence" value="ECO:0007669"/>
    <property type="project" value="UniProtKB-SubCell"/>
</dbReference>
<dbReference type="PANTHER" id="PTHR46847">
    <property type="entry name" value="D-ALLOSE-BINDING PERIPLASMIC PROTEIN-RELATED"/>
    <property type="match status" value="1"/>
</dbReference>
<feature type="domain" description="Periplasmic binding protein" evidence="5">
    <location>
        <begin position="55"/>
        <end position="308"/>
    </location>
</feature>
<feature type="signal peptide" evidence="4">
    <location>
        <begin position="1"/>
        <end position="24"/>
    </location>
</feature>
<proteinExistence type="inferred from homology"/>
<evidence type="ECO:0000256" key="1">
    <source>
        <dbReference type="ARBA" id="ARBA00004196"/>
    </source>
</evidence>
<dbReference type="GO" id="GO:0030246">
    <property type="term" value="F:carbohydrate binding"/>
    <property type="evidence" value="ECO:0007669"/>
    <property type="project" value="UniProtKB-ARBA"/>
</dbReference>
<dbReference type="Gene3D" id="3.40.50.2300">
    <property type="match status" value="2"/>
</dbReference>
<evidence type="ECO:0000256" key="2">
    <source>
        <dbReference type="ARBA" id="ARBA00007639"/>
    </source>
</evidence>
<gene>
    <name evidence="6" type="ORF">DDQ50_01605</name>
</gene>
<reference evidence="6 7" key="1">
    <citation type="submission" date="2018-05" db="EMBL/GenBank/DDBJ databases">
        <title>Amnibacterium sp. M8JJ-5, whole genome shotgun sequence.</title>
        <authorList>
            <person name="Tuo L."/>
        </authorList>
    </citation>
    <scope>NUCLEOTIDE SEQUENCE [LARGE SCALE GENOMIC DNA]</scope>
    <source>
        <strain evidence="6 7">M8JJ-5</strain>
    </source>
</reference>
<dbReference type="RefSeq" id="WP_116754984.1">
    <property type="nucleotide sequence ID" value="NZ_JBHUEX010000001.1"/>
</dbReference>
<evidence type="ECO:0000313" key="7">
    <source>
        <dbReference type="Proteomes" id="UP000244893"/>
    </source>
</evidence>
<dbReference type="InterPro" id="IPR025997">
    <property type="entry name" value="SBP_2_dom"/>
</dbReference>
<dbReference type="SUPFAM" id="SSF53822">
    <property type="entry name" value="Periplasmic binding protein-like I"/>
    <property type="match status" value="1"/>
</dbReference>
<dbReference type="OrthoDB" id="9813037at2"/>
<comment type="subcellular location">
    <subcellularLocation>
        <location evidence="1">Cell envelope</location>
    </subcellularLocation>
</comment>
<dbReference type="AlphaFoldDB" id="A0A2V1HX99"/>
<evidence type="ECO:0000256" key="3">
    <source>
        <dbReference type="ARBA" id="ARBA00022729"/>
    </source>
</evidence>
<organism evidence="6 7">
    <name type="scientific">Amnibacterium flavum</name>
    <dbReference type="NCBI Taxonomy" id="2173173"/>
    <lineage>
        <taxon>Bacteria</taxon>
        <taxon>Bacillati</taxon>
        <taxon>Actinomycetota</taxon>
        <taxon>Actinomycetes</taxon>
        <taxon>Micrococcales</taxon>
        <taxon>Microbacteriaceae</taxon>
        <taxon>Amnibacterium</taxon>
    </lineage>
</organism>
<evidence type="ECO:0000256" key="4">
    <source>
        <dbReference type="SAM" id="SignalP"/>
    </source>
</evidence>
<dbReference type="Pfam" id="PF13407">
    <property type="entry name" value="Peripla_BP_4"/>
    <property type="match status" value="1"/>
</dbReference>
<evidence type="ECO:0000259" key="5">
    <source>
        <dbReference type="Pfam" id="PF13407"/>
    </source>
</evidence>
<protein>
    <submittedName>
        <fullName evidence="6">Sugar ABC transporter substrate-binding protein</fullName>
    </submittedName>
</protein>
<accession>A0A2V1HX99</accession>
<evidence type="ECO:0000313" key="6">
    <source>
        <dbReference type="EMBL" id="PVZ95247.1"/>
    </source>
</evidence>
<dbReference type="InterPro" id="IPR028082">
    <property type="entry name" value="Peripla_BP_I"/>
</dbReference>
<keyword evidence="3 4" id="KW-0732">Signal</keyword>
<dbReference type="PANTHER" id="PTHR46847:SF1">
    <property type="entry name" value="D-ALLOSE-BINDING PERIPLASMIC PROTEIN-RELATED"/>
    <property type="match status" value="1"/>
</dbReference>
<feature type="chain" id="PRO_5016101132" evidence="4">
    <location>
        <begin position="25"/>
        <end position="334"/>
    </location>
</feature>
<dbReference type="Proteomes" id="UP000244893">
    <property type="component" value="Unassembled WGS sequence"/>
</dbReference>
<comment type="similarity">
    <text evidence="2">Belongs to the bacterial solute-binding protein 2 family.</text>
</comment>
<keyword evidence="7" id="KW-1185">Reference proteome</keyword>